<proteinExistence type="predicted"/>
<gene>
    <name evidence="1" type="ORF">BC351_11080</name>
</gene>
<dbReference type="OrthoDB" id="9802228at2"/>
<evidence type="ECO:0000313" key="1">
    <source>
        <dbReference type="EMBL" id="OPH47722.1"/>
    </source>
</evidence>
<sequence>MLNEIEVLKGQVQTLLNTADAHIEKINELEAKASIPMPEWAREAVSAAVSSGLIDTPEGRSYDFYSLLLTVFRRKGLI</sequence>
<reference evidence="2" key="1">
    <citation type="submission" date="2016-07" db="EMBL/GenBank/DDBJ databases">
        <authorList>
            <person name="Florea S."/>
            <person name="Webb J.S."/>
            <person name="Jaromczyk J."/>
            <person name="Schardl C.L."/>
        </authorList>
    </citation>
    <scope>NUCLEOTIDE SEQUENCE [LARGE SCALE GENOMIC DNA]</scope>
    <source>
        <strain evidence="2">CY1</strain>
    </source>
</reference>
<protein>
    <recommendedName>
        <fullName evidence="3">SLH domain-containing protein</fullName>
    </recommendedName>
</protein>
<name>A0A1V4HA04_9BACL</name>
<dbReference type="STRING" id="1469647.BC351_11080"/>
<evidence type="ECO:0000313" key="2">
    <source>
        <dbReference type="Proteomes" id="UP000190626"/>
    </source>
</evidence>
<accession>A0A1V4HA04</accession>
<dbReference type="RefSeq" id="WP_079420485.1">
    <property type="nucleotide sequence ID" value="NZ_MBTG01000056.1"/>
</dbReference>
<dbReference type="Proteomes" id="UP000190626">
    <property type="component" value="Unassembled WGS sequence"/>
</dbReference>
<dbReference type="EMBL" id="MBTG01000056">
    <property type="protein sequence ID" value="OPH47722.1"/>
    <property type="molecule type" value="Genomic_DNA"/>
</dbReference>
<evidence type="ECO:0008006" key="3">
    <source>
        <dbReference type="Google" id="ProtNLM"/>
    </source>
</evidence>
<comment type="caution">
    <text evidence="1">The sequence shown here is derived from an EMBL/GenBank/DDBJ whole genome shotgun (WGS) entry which is preliminary data.</text>
</comment>
<dbReference type="AlphaFoldDB" id="A0A1V4HA04"/>
<organism evidence="1 2">
    <name type="scientific">Paenibacillus ferrarius</name>
    <dbReference type="NCBI Taxonomy" id="1469647"/>
    <lineage>
        <taxon>Bacteria</taxon>
        <taxon>Bacillati</taxon>
        <taxon>Bacillota</taxon>
        <taxon>Bacilli</taxon>
        <taxon>Bacillales</taxon>
        <taxon>Paenibacillaceae</taxon>
        <taxon>Paenibacillus</taxon>
    </lineage>
</organism>
<keyword evidence="2" id="KW-1185">Reference proteome</keyword>